<evidence type="ECO:0000259" key="2">
    <source>
        <dbReference type="Pfam" id="PF25583"/>
    </source>
</evidence>
<gene>
    <name evidence="3" type="ORF">CHR90_12100</name>
</gene>
<dbReference type="Pfam" id="PF25583">
    <property type="entry name" value="WCX"/>
    <property type="match status" value="1"/>
</dbReference>
<evidence type="ECO:0000259" key="1">
    <source>
        <dbReference type="Pfam" id="PF13280"/>
    </source>
</evidence>
<dbReference type="PANTHER" id="PTHR34580">
    <property type="match status" value="1"/>
</dbReference>
<reference evidence="3 4" key="1">
    <citation type="submission" date="2017-07" db="EMBL/GenBank/DDBJ databases">
        <title>Elstera cyanobacteriorum sp. nov., a novel bacterium isolated from cyanobacterial aggregates in a eutrophic lake.</title>
        <authorList>
            <person name="Cai H."/>
        </authorList>
    </citation>
    <scope>NUCLEOTIDE SEQUENCE [LARGE SCALE GENOMIC DNA]</scope>
    <source>
        <strain evidence="3 4">TH019</strain>
    </source>
</reference>
<name>A0A255XLC8_9PROT</name>
<dbReference type="RefSeq" id="WP_094409284.1">
    <property type="nucleotide sequence ID" value="NZ_BMJZ01000002.1"/>
</dbReference>
<feature type="domain" description="WYL" evidence="1">
    <location>
        <begin position="151"/>
        <end position="217"/>
    </location>
</feature>
<evidence type="ECO:0000313" key="3">
    <source>
        <dbReference type="EMBL" id="OYQ17722.1"/>
    </source>
</evidence>
<accession>A0A255XLC8</accession>
<proteinExistence type="predicted"/>
<keyword evidence="4" id="KW-1185">Reference proteome</keyword>
<dbReference type="PROSITE" id="PS52050">
    <property type="entry name" value="WYL"/>
    <property type="match status" value="1"/>
</dbReference>
<comment type="caution">
    <text evidence="3">The sequence shown here is derived from an EMBL/GenBank/DDBJ whole genome shotgun (WGS) entry which is preliminary data.</text>
</comment>
<dbReference type="InterPro" id="IPR026881">
    <property type="entry name" value="WYL_dom"/>
</dbReference>
<organism evidence="3 4">
    <name type="scientific">Elstera cyanobacteriorum</name>
    <dbReference type="NCBI Taxonomy" id="2022747"/>
    <lineage>
        <taxon>Bacteria</taxon>
        <taxon>Pseudomonadati</taxon>
        <taxon>Pseudomonadota</taxon>
        <taxon>Alphaproteobacteria</taxon>
        <taxon>Rhodospirillales</taxon>
        <taxon>Rhodospirillaceae</taxon>
        <taxon>Elstera</taxon>
    </lineage>
</organism>
<dbReference type="PANTHER" id="PTHR34580:SF1">
    <property type="entry name" value="PROTEIN PAFC"/>
    <property type="match status" value="1"/>
</dbReference>
<sequence length="331" mass="37358">MRYDKPEMILRLALLMQGSAEGLRLADIESAFAVSRRTAERMRDAVIRLFPQVEELSDGGRQKRWRLPSGLRPALLAPTLEELSALDAAGKLLEQASLKTQAEALQTLGQKLRAALAPAMRRRLDPDLDALSQAEAVTHRPGPYVPIEGATLAIFREAILAGRWIEARYSRRTNGAESVTRLVPLGFLYGPRPFLLAQNPEWDRPQHYALDRFSEVRLLPDPAPVLDIDLAAFVQRSFGVFQDAEGPRRIVWRFTAHAAPNARTYRFHPTQEMIDLPEGGLEVRFTASSLWEMALHLFGWGPDVEVIEPPELREELLFRCREVMSVYACII</sequence>
<dbReference type="InterPro" id="IPR051534">
    <property type="entry name" value="CBASS_pafABC_assoc_protein"/>
</dbReference>
<feature type="domain" description="WCX" evidence="2">
    <location>
        <begin position="249"/>
        <end position="322"/>
    </location>
</feature>
<dbReference type="AlphaFoldDB" id="A0A255XLC8"/>
<dbReference type="InterPro" id="IPR057727">
    <property type="entry name" value="WCX_dom"/>
</dbReference>
<dbReference type="EMBL" id="NOXS01000033">
    <property type="protein sequence ID" value="OYQ17722.1"/>
    <property type="molecule type" value="Genomic_DNA"/>
</dbReference>
<protein>
    <submittedName>
        <fullName evidence="3">Uncharacterized protein</fullName>
    </submittedName>
</protein>
<dbReference type="OrthoDB" id="7626446at2"/>
<dbReference type="Proteomes" id="UP000216361">
    <property type="component" value="Unassembled WGS sequence"/>
</dbReference>
<evidence type="ECO:0000313" key="4">
    <source>
        <dbReference type="Proteomes" id="UP000216361"/>
    </source>
</evidence>
<dbReference type="Pfam" id="PF13280">
    <property type="entry name" value="WYL"/>
    <property type="match status" value="1"/>
</dbReference>